<protein>
    <submittedName>
        <fullName evidence="2">Uncharacterized protein</fullName>
    </submittedName>
</protein>
<evidence type="ECO:0000256" key="1">
    <source>
        <dbReference type="SAM" id="MobiDB-lite"/>
    </source>
</evidence>
<dbReference type="AlphaFoldDB" id="A0A9W8VH48"/>
<feature type="compositionally biased region" description="Low complexity" evidence="1">
    <location>
        <begin position="367"/>
        <end position="377"/>
    </location>
</feature>
<comment type="caution">
    <text evidence="2">The sequence shown here is derived from an EMBL/GenBank/DDBJ whole genome shotgun (WGS) entry which is preliminary data.</text>
</comment>
<dbReference type="Proteomes" id="UP001152049">
    <property type="component" value="Unassembled WGS sequence"/>
</dbReference>
<gene>
    <name evidence="2" type="ORF">NW762_004705</name>
</gene>
<evidence type="ECO:0000313" key="3">
    <source>
        <dbReference type="Proteomes" id="UP001152049"/>
    </source>
</evidence>
<accession>A0A9W8VH48</accession>
<feature type="region of interest" description="Disordered" evidence="1">
    <location>
        <begin position="352"/>
        <end position="377"/>
    </location>
</feature>
<feature type="compositionally biased region" description="Polar residues" evidence="1">
    <location>
        <begin position="30"/>
        <end position="42"/>
    </location>
</feature>
<reference evidence="2" key="1">
    <citation type="submission" date="2022-09" db="EMBL/GenBank/DDBJ databases">
        <title>Fusarium specimens isolated from Avocado Roots.</title>
        <authorList>
            <person name="Stajich J."/>
            <person name="Roper C."/>
            <person name="Heimlech-Rivalta G."/>
        </authorList>
    </citation>
    <scope>NUCLEOTIDE SEQUENCE</scope>
    <source>
        <strain evidence="2">CF00136</strain>
    </source>
</reference>
<organism evidence="2 3">
    <name type="scientific">Fusarium torreyae</name>
    <dbReference type="NCBI Taxonomy" id="1237075"/>
    <lineage>
        <taxon>Eukaryota</taxon>
        <taxon>Fungi</taxon>
        <taxon>Dikarya</taxon>
        <taxon>Ascomycota</taxon>
        <taxon>Pezizomycotina</taxon>
        <taxon>Sordariomycetes</taxon>
        <taxon>Hypocreomycetidae</taxon>
        <taxon>Hypocreales</taxon>
        <taxon>Nectriaceae</taxon>
        <taxon>Fusarium</taxon>
    </lineage>
</organism>
<keyword evidence="3" id="KW-1185">Reference proteome</keyword>
<feature type="region of interest" description="Disordered" evidence="1">
    <location>
        <begin position="16"/>
        <end position="116"/>
    </location>
</feature>
<feature type="region of interest" description="Disordered" evidence="1">
    <location>
        <begin position="544"/>
        <end position="563"/>
    </location>
</feature>
<proteinExistence type="predicted"/>
<dbReference type="EMBL" id="JAOQAZ010000006">
    <property type="protein sequence ID" value="KAJ4265417.1"/>
    <property type="molecule type" value="Genomic_DNA"/>
</dbReference>
<sequence length="563" mass="62343">MASQLLDDSSLELLAHGEEDCSPNKRRATTPITLVPNGSIQAISPLDLPSPIERPHVSSDSCSRTKRVDKPSPKSPGRIPRRAVTARVRRNTSQQRKSSGLQRPIGPTRTLSLDPLKFHPTDNLRVLTSVLLSDVDRNIRNRAAGNPKISSIQEECTGAEDINDKLLAMLAATDALKPSPQRTNSSSSRFTRMVPSKVLAKVSNAWDRFHPKPSPQGKSTETRLPYGDEDNHNLIGRPIAPSPPSHNNMSPISTIEIRLNEGDNLNKRKVQRIVGGHVNRKPLADDGKSLRNGKPIEDPFAEGACLRAPTTFESRLKMGAGDGERVIPPLPRNPFESEKEFDNNIEARFLNSTPVGSSTPRIRVERTSTSSSEYSLTPSVTNLAQKQISMKLGSPPLKFGRGELIRKGAWIDSVTQARQAWEKSAGDFDAFGSNRMKKHPSPSKEALENLEMAFRQYTHLKVSGADKYDLDELTTGFMATSPSLKPYEKKRLSLTRLSVSNVDELADSPHHRIHHRRGSSASMLQLARNQYSLQKPAKLRRDIRLAPPYRPAGFSPLDVDELH</sequence>
<name>A0A9W8VH48_9HYPO</name>
<dbReference type="OrthoDB" id="4207421at2759"/>
<evidence type="ECO:0000313" key="2">
    <source>
        <dbReference type="EMBL" id="KAJ4265417.1"/>
    </source>
</evidence>